<organism evidence="1 2">
    <name type="scientific">Salix viminalis</name>
    <name type="common">Common osier</name>
    <name type="synonym">Basket willow</name>
    <dbReference type="NCBI Taxonomy" id="40686"/>
    <lineage>
        <taxon>Eukaryota</taxon>
        <taxon>Viridiplantae</taxon>
        <taxon>Streptophyta</taxon>
        <taxon>Embryophyta</taxon>
        <taxon>Tracheophyta</taxon>
        <taxon>Spermatophyta</taxon>
        <taxon>Magnoliopsida</taxon>
        <taxon>eudicotyledons</taxon>
        <taxon>Gunneridae</taxon>
        <taxon>Pentapetalae</taxon>
        <taxon>rosids</taxon>
        <taxon>fabids</taxon>
        <taxon>Malpighiales</taxon>
        <taxon>Salicaceae</taxon>
        <taxon>Saliceae</taxon>
        <taxon>Salix</taxon>
    </lineage>
</organism>
<reference evidence="1" key="1">
    <citation type="submission" date="2022-11" db="EMBL/GenBank/DDBJ databases">
        <authorList>
            <person name="Hyden B.L."/>
            <person name="Feng K."/>
            <person name="Yates T."/>
            <person name="Jawdy S."/>
            <person name="Smart L.B."/>
            <person name="Muchero W."/>
        </authorList>
    </citation>
    <scope>NUCLEOTIDE SEQUENCE</scope>
    <source>
        <tissue evidence="1">Shoot tip</tissue>
    </source>
</reference>
<evidence type="ECO:0000313" key="1">
    <source>
        <dbReference type="EMBL" id="KAJ6674621.1"/>
    </source>
</evidence>
<reference evidence="1" key="2">
    <citation type="journal article" date="2023" name="Int. J. Mol. Sci.">
        <title>De Novo Assembly and Annotation of 11 Diverse Shrub Willow (Salix) Genomes Reveals Novel Gene Organization in Sex-Linked Regions.</title>
        <authorList>
            <person name="Hyden B."/>
            <person name="Feng K."/>
            <person name="Yates T.B."/>
            <person name="Jawdy S."/>
            <person name="Cereghino C."/>
            <person name="Smart L.B."/>
            <person name="Muchero W."/>
        </authorList>
    </citation>
    <scope>NUCLEOTIDE SEQUENCE [LARGE SCALE GENOMIC DNA]</scope>
    <source>
        <tissue evidence="1">Shoot tip</tissue>
    </source>
</reference>
<gene>
    <name evidence="1" type="ORF">OIU85_010858</name>
</gene>
<proteinExistence type="predicted"/>
<protein>
    <submittedName>
        <fullName evidence="1">Uncharacterized protein</fullName>
    </submittedName>
</protein>
<dbReference type="EMBL" id="JAPFFL010000016">
    <property type="protein sequence ID" value="KAJ6674621.1"/>
    <property type="molecule type" value="Genomic_DNA"/>
</dbReference>
<name>A0A9Q0NRJ8_SALVM</name>
<comment type="caution">
    <text evidence="1">The sequence shown here is derived from an EMBL/GenBank/DDBJ whole genome shotgun (WGS) entry which is preliminary data.</text>
</comment>
<evidence type="ECO:0000313" key="2">
    <source>
        <dbReference type="Proteomes" id="UP001151529"/>
    </source>
</evidence>
<accession>A0A9Q0NRJ8</accession>
<dbReference type="AlphaFoldDB" id="A0A9Q0NRJ8"/>
<keyword evidence="2" id="KW-1185">Reference proteome</keyword>
<dbReference type="Proteomes" id="UP001151529">
    <property type="component" value="Chromosome 14"/>
</dbReference>
<sequence>MVVTFPAVFLPGDSQTVESPPILSLRLWGSGQQFQPTWTQHITCQIFAVGVTFASAATGYDNETSSVLSVIPLWEQMLFYKGLSEETEGLSWTK</sequence>